<name>A0ABM7TDS2_9BURK</name>
<sequence>MLTFLLTLIGSAFGAYYGNYLREKGKNLATREDIGHITSIVEDIKNQHAKELEALKAHQQMRVAALDRRLEAHQEAFALWRRLYATAHEDGIRELVKECQTWWEKNCLYLEPAAREAFSKAYIAAGSHQGYLRMADPDRSSQAVELIMRNWQAVEDAGNIIVESVALPGLTNAERETLAKAAQKAKNPEHPTA</sequence>
<feature type="coiled-coil region" evidence="1">
    <location>
        <begin position="41"/>
        <end position="69"/>
    </location>
</feature>
<proteinExistence type="predicted"/>
<evidence type="ECO:0000313" key="3">
    <source>
        <dbReference type="Proteomes" id="UP001319874"/>
    </source>
</evidence>
<reference evidence="2 3" key="1">
    <citation type="journal article" date="2022" name="Front. Microbiol.">
        <title>Identification and characterization of a novel class of self-sufficient cytochrome P450 hydroxylase involved in cyclohexanecarboxylate degradation in Paraburkholderia terrae strain KU-64.</title>
        <authorList>
            <person name="Yamamoto T."/>
            <person name="Hasegawa Y."/>
            <person name="Iwaki H."/>
        </authorList>
    </citation>
    <scope>NUCLEOTIDE SEQUENCE [LARGE SCALE GENOMIC DNA]</scope>
    <source>
        <strain evidence="2 3">KU-64</strain>
    </source>
</reference>
<gene>
    <name evidence="2" type="ORF">PTKU64_06830</name>
</gene>
<dbReference type="Proteomes" id="UP001319874">
    <property type="component" value="Chromosome 1"/>
</dbReference>
<protein>
    <submittedName>
        <fullName evidence="2">Uncharacterized protein</fullName>
    </submittedName>
</protein>
<keyword evidence="3" id="KW-1185">Reference proteome</keyword>
<evidence type="ECO:0000313" key="2">
    <source>
        <dbReference type="EMBL" id="BCZ77008.1"/>
    </source>
</evidence>
<evidence type="ECO:0000256" key="1">
    <source>
        <dbReference type="SAM" id="Coils"/>
    </source>
</evidence>
<keyword evidence="1" id="KW-0175">Coiled coil</keyword>
<dbReference type="RefSeq" id="WP_229512767.1">
    <property type="nucleotide sequence ID" value="NZ_AP024955.1"/>
</dbReference>
<dbReference type="EMBL" id="AP024955">
    <property type="protein sequence ID" value="BCZ77008.1"/>
    <property type="molecule type" value="Genomic_DNA"/>
</dbReference>
<organism evidence="2 3">
    <name type="scientific">Paraburkholderia terrae</name>
    <dbReference type="NCBI Taxonomy" id="311230"/>
    <lineage>
        <taxon>Bacteria</taxon>
        <taxon>Pseudomonadati</taxon>
        <taxon>Pseudomonadota</taxon>
        <taxon>Betaproteobacteria</taxon>
        <taxon>Burkholderiales</taxon>
        <taxon>Burkholderiaceae</taxon>
        <taxon>Paraburkholderia</taxon>
    </lineage>
</organism>
<accession>A0ABM7TDS2</accession>